<dbReference type="EMBL" id="BONU01000040">
    <property type="protein sequence ID" value="GIG75905.1"/>
    <property type="molecule type" value="Genomic_DNA"/>
</dbReference>
<dbReference type="PROSITE" id="PS51257">
    <property type="entry name" value="PROKAR_LIPOPROTEIN"/>
    <property type="match status" value="1"/>
</dbReference>
<evidence type="ECO:0000256" key="2">
    <source>
        <dbReference type="SAM" id="SignalP"/>
    </source>
</evidence>
<accession>A0A8J3LSB7</accession>
<evidence type="ECO:0000256" key="1">
    <source>
        <dbReference type="SAM" id="MobiDB-lite"/>
    </source>
</evidence>
<comment type="caution">
    <text evidence="3">The sequence shown here is derived from an EMBL/GenBank/DDBJ whole genome shotgun (WGS) entry which is preliminary data.</text>
</comment>
<dbReference type="InterPro" id="IPR006311">
    <property type="entry name" value="TAT_signal"/>
</dbReference>
<keyword evidence="2" id="KW-0732">Signal</keyword>
<proteinExistence type="predicted"/>
<dbReference type="SUPFAM" id="SSF110087">
    <property type="entry name" value="DR1885-like metal-binding protein"/>
    <property type="match status" value="1"/>
</dbReference>
<evidence type="ECO:0000313" key="3">
    <source>
        <dbReference type="EMBL" id="GIG75905.1"/>
    </source>
</evidence>
<evidence type="ECO:0000313" key="4">
    <source>
        <dbReference type="Proteomes" id="UP000653674"/>
    </source>
</evidence>
<dbReference type="Gene3D" id="2.60.40.1890">
    <property type="entry name" value="PCu(A)C copper chaperone"/>
    <property type="match status" value="1"/>
</dbReference>
<dbReference type="InterPro" id="IPR036182">
    <property type="entry name" value="PCuAC_sf"/>
</dbReference>
<sequence length="258" mass="25751">MPRFITGSLSRRRMMRAAALLAAPAAAVALLSGCSAGQISQTDTMVAPVDGVEVNSQHRLASLRDVQIKYNKPEGYAKGETAPLQVFIANNQPAKPLVLSSVKAVSKKTGASLGTVVLTGGAADIETLPSSSPSSASSAPVSPSTSPSGRASASQRPSASAAASSSASPAASPSSTAPSAAPSAASASLTIPGNGFARLDPEHGAYLAITDITESLAPGSSVVVTFTFEGEDPVEIVVPFETPLSPAARVTPSGGSEH</sequence>
<evidence type="ECO:0008006" key="5">
    <source>
        <dbReference type="Google" id="ProtNLM"/>
    </source>
</evidence>
<dbReference type="PROSITE" id="PS51318">
    <property type="entry name" value="TAT"/>
    <property type="match status" value="1"/>
</dbReference>
<feature type="region of interest" description="Disordered" evidence="1">
    <location>
        <begin position="128"/>
        <end position="187"/>
    </location>
</feature>
<reference evidence="3" key="1">
    <citation type="submission" date="2021-01" db="EMBL/GenBank/DDBJ databases">
        <title>Whole genome shotgun sequence of Planosporangium flavigriseum NBRC 105377.</title>
        <authorList>
            <person name="Komaki H."/>
            <person name="Tamura T."/>
        </authorList>
    </citation>
    <scope>NUCLEOTIDE SEQUENCE</scope>
    <source>
        <strain evidence="3">NBRC 105377</strain>
    </source>
</reference>
<feature type="signal peptide" evidence="2">
    <location>
        <begin position="1"/>
        <end position="29"/>
    </location>
</feature>
<gene>
    <name evidence="3" type="ORF">Pfl04_43090</name>
</gene>
<dbReference type="Proteomes" id="UP000653674">
    <property type="component" value="Unassembled WGS sequence"/>
</dbReference>
<organism evidence="3 4">
    <name type="scientific">Planosporangium flavigriseum</name>
    <dbReference type="NCBI Taxonomy" id="373681"/>
    <lineage>
        <taxon>Bacteria</taxon>
        <taxon>Bacillati</taxon>
        <taxon>Actinomycetota</taxon>
        <taxon>Actinomycetes</taxon>
        <taxon>Micromonosporales</taxon>
        <taxon>Micromonosporaceae</taxon>
        <taxon>Planosporangium</taxon>
    </lineage>
</organism>
<name>A0A8J3LSB7_9ACTN</name>
<protein>
    <recommendedName>
        <fullName evidence="5">Copper(I)-binding protein</fullName>
    </recommendedName>
</protein>
<dbReference type="RefSeq" id="WP_168073293.1">
    <property type="nucleotide sequence ID" value="NZ_BAAAQJ010000008.1"/>
</dbReference>
<keyword evidence="4" id="KW-1185">Reference proteome</keyword>
<dbReference type="AlphaFoldDB" id="A0A8J3LSB7"/>
<feature type="compositionally biased region" description="Low complexity" evidence="1">
    <location>
        <begin position="129"/>
        <end position="187"/>
    </location>
</feature>
<feature type="chain" id="PRO_5038800604" description="Copper(I)-binding protein" evidence="2">
    <location>
        <begin position="30"/>
        <end position="258"/>
    </location>
</feature>